<dbReference type="KEGG" id="sphi:TS85_22025"/>
<dbReference type="PIRSF" id="PIRSF500134">
    <property type="entry name" value="UDPglc_DH_bac"/>
    <property type="match status" value="1"/>
</dbReference>
<dbReference type="SUPFAM" id="SSF51735">
    <property type="entry name" value="NAD(P)-binding Rossmann-fold domains"/>
    <property type="match status" value="1"/>
</dbReference>
<accession>A0A7U4JBQ9</accession>
<dbReference type="PIRSF" id="PIRSF000124">
    <property type="entry name" value="UDPglc_GDPman_dh"/>
    <property type="match status" value="1"/>
</dbReference>
<dbReference type="InterPro" id="IPR014026">
    <property type="entry name" value="UDP-Glc/GDP-Man_DH_dimer"/>
</dbReference>
<dbReference type="GO" id="GO:0003979">
    <property type="term" value="F:UDP-glucose 6-dehydrogenase activity"/>
    <property type="evidence" value="ECO:0007669"/>
    <property type="project" value="UniProtKB-EC"/>
</dbReference>
<evidence type="ECO:0000313" key="12">
    <source>
        <dbReference type="EMBL" id="AJP73900.1"/>
    </source>
</evidence>
<dbReference type="Gene3D" id="3.40.50.720">
    <property type="entry name" value="NAD(P)-binding Rossmann-like Domain"/>
    <property type="match status" value="2"/>
</dbReference>
<organism evidence="12 13">
    <name type="scientific">Sphingomonas hengshuiensis</name>
    <dbReference type="NCBI Taxonomy" id="1609977"/>
    <lineage>
        <taxon>Bacteria</taxon>
        <taxon>Pseudomonadati</taxon>
        <taxon>Pseudomonadota</taxon>
        <taxon>Alphaproteobacteria</taxon>
        <taxon>Sphingomonadales</taxon>
        <taxon>Sphingomonadaceae</taxon>
        <taxon>Sphingomonas</taxon>
    </lineage>
</organism>
<dbReference type="SUPFAM" id="SSF52413">
    <property type="entry name" value="UDP-glucose/GDP-mannose dehydrogenase C-terminal domain"/>
    <property type="match status" value="1"/>
</dbReference>
<feature type="binding site" evidence="9">
    <location>
        <position position="327"/>
    </location>
    <ligand>
        <name>substrate</name>
    </ligand>
</feature>
<evidence type="ECO:0000256" key="6">
    <source>
        <dbReference type="ARBA" id="ARBA00047473"/>
    </source>
</evidence>
<keyword evidence="5 7" id="KW-0520">NAD</keyword>
<reference evidence="12 13" key="2">
    <citation type="submission" date="2015-02" db="EMBL/GenBank/DDBJ databases">
        <title>The complete genome of Sphingomonas hengshuiensis sp. WHSC-8 isolated from soil of Hengshui Lake.</title>
        <authorList>
            <person name="Wei S."/>
            <person name="Guo J."/>
            <person name="Su C."/>
            <person name="Wu R."/>
            <person name="Zhang Z."/>
            <person name="Liang K."/>
            <person name="Li H."/>
            <person name="Wang T."/>
            <person name="Liu H."/>
            <person name="Zhang C."/>
            <person name="Li Z."/>
            <person name="Wang Q."/>
            <person name="Meng J."/>
        </authorList>
    </citation>
    <scope>NUCLEOTIDE SEQUENCE [LARGE SCALE GENOMIC DNA]</scope>
    <source>
        <strain evidence="12 13">WHSC-8</strain>
    </source>
</reference>
<dbReference type="NCBIfam" id="TIGR03026">
    <property type="entry name" value="NDP-sugDHase"/>
    <property type="match status" value="1"/>
</dbReference>
<dbReference type="RefSeq" id="WP_044335104.1">
    <property type="nucleotide sequence ID" value="NZ_CP010836.1"/>
</dbReference>
<dbReference type="EC" id="1.1.1.22" evidence="3 7"/>
<feature type="binding site" evidence="10">
    <location>
        <position position="126"/>
    </location>
    <ligand>
        <name>NAD(+)</name>
        <dbReference type="ChEBI" id="CHEBI:57540"/>
    </ligand>
</feature>
<dbReference type="GO" id="GO:0006065">
    <property type="term" value="P:UDP-glucuronate biosynthetic process"/>
    <property type="evidence" value="ECO:0007669"/>
    <property type="project" value="UniProtKB-UniPathway"/>
</dbReference>
<evidence type="ECO:0000256" key="2">
    <source>
        <dbReference type="ARBA" id="ARBA00006601"/>
    </source>
</evidence>
<dbReference type="InterPro" id="IPR036291">
    <property type="entry name" value="NAD(P)-bd_dom_sf"/>
</dbReference>
<dbReference type="Proteomes" id="UP000032300">
    <property type="component" value="Chromosome"/>
</dbReference>
<feature type="active site" description="Nucleophile" evidence="8">
    <location>
        <position position="269"/>
    </location>
</feature>
<proteinExistence type="inferred from homology"/>
<dbReference type="InterPro" id="IPR036220">
    <property type="entry name" value="UDP-Glc/GDP-Man_DH_C_sf"/>
</dbReference>
<dbReference type="InterPro" id="IPR017476">
    <property type="entry name" value="UDP-Glc/GDP-Man"/>
</dbReference>
<dbReference type="GO" id="GO:0051287">
    <property type="term" value="F:NAD binding"/>
    <property type="evidence" value="ECO:0007669"/>
    <property type="project" value="InterPro"/>
</dbReference>
<dbReference type="PANTHER" id="PTHR43750">
    <property type="entry name" value="UDP-GLUCOSE 6-DEHYDROGENASE TUAD"/>
    <property type="match status" value="1"/>
</dbReference>
<evidence type="ECO:0000256" key="9">
    <source>
        <dbReference type="PIRSR" id="PIRSR500134-2"/>
    </source>
</evidence>
<keyword evidence="4 7" id="KW-0560">Oxidoreductase</keyword>
<dbReference type="InterPro" id="IPR014027">
    <property type="entry name" value="UDP-Glc/GDP-Man_DH_C"/>
</dbReference>
<feature type="binding site" evidence="9">
    <location>
        <position position="211"/>
    </location>
    <ligand>
        <name>substrate</name>
    </ligand>
</feature>
<dbReference type="PANTHER" id="PTHR43750:SF1">
    <property type="entry name" value="GDP-MANNOSE 6-DEHYDROGENASE"/>
    <property type="match status" value="1"/>
</dbReference>
<dbReference type="InterPro" id="IPR001732">
    <property type="entry name" value="UDP-Glc/GDP-Man_DH_N"/>
</dbReference>
<dbReference type="EMBL" id="CP010836">
    <property type="protein sequence ID" value="AJP73900.1"/>
    <property type="molecule type" value="Genomic_DNA"/>
</dbReference>
<name>A0A7U4JBQ9_9SPHN</name>
<dbReference type="Pfam" id="PF03720">
    <property type="entry name" value="UDPG_MGDP_dh_C"/>
    <property type="match status" value="1"/>
</dbReference>
<evidence type="ECO:0000256" key="5">
    <source>
        <dbReference type="ARBA" id="ARBA00023027"/>
    </source>
</evidence>
<evidence type="ECO:0000256" key="10">
    <source>
        <dbReference type="PIRSR" id="PIRSR500134-3"/>
    </source>
</evidence>
<gene>
    <name evidence="12" type="ORF">TS85_22025</name>
</gene>
<feature type="binding site" evidence="10">
    <location>
        <position position="85"/>
    </location>
    <ligand>
        <name>NAD(+)</name>
        <dbReference type="ChEBI" id="CHEBI:57540"/>
    </ligand>
</feature>
<evidence type="ECO:0000256" key="4">
    <source>
        <dbReference type="ARBA" id="ARBA00023002"/>
    </source>
</evidence>
<protein>
    <recommendedName>
        <fullName evidence="3 7">UDP-glucose 6-dehydrogenase</fullName>
        <ecNumber evidence="3 7">1.1.1.22</ecNumber>
    </recommendedName>
</protein>
<feature type="binding site" evidence="10">
    <location>
        <position position="35"/>
    </location>
    <ligand>
        <name>NAD(+)</name>
        <dbReference type="ChEBI" id="CHEBI:57540"/>
    </ligand>
</feature>
<evidence type="ECO:0000256" key="3">
    <source>
        <dbReference type="ARBA" id="ARBA00012954"/>
    </source>
</evidence>
<comment type="pathway">
    <text evidence="1">Nucleotide-sugar biosynthesis; UDP-alpha-D-glucuronate biosynthesis; UDP-alpha-D-glucuronate from UDP-alpha-D-glucose: step 1/1.</text>
</comment>
<keyword evidence="13" id="KW-1185">Reference proteome</keyword>
<dbReference type="InterPro" id="IPR028357">
    <property type="entry name" value="UDPglc_DH_bac"/>
</dbReference>
<dbReference type="Gene3D" id="1.20.5.170">
    <property type="match status" value="1"/>
</dbReference>
<comment type="similarity">
    <text evidence="2 7">Belongs to the UDP-glucose/GDP-mannose dehydrogenase family.</text>
</comment>
<feature type="binding site" evidence="10">
    <location>
        <position position="30"/>
    </location>
    <ligand>
        <name>NAD(+)</name>
        <dbReference type="ChEBI" id="CHEBI:57540"/>
    </ligand>
</feature>
<feature type="binding site" evidence="10">
    <location>
        <position position="162"/>
    </location>
    <ligand>
        <name>NAD(+)</name>
        <dbReference type="ChEBI" id="CHEBI:57540"/>
    </ligand>
</feature>
<feature type="binding site" evidence="9">
    <location>
        <begin position="258"/>
        <end position="262"/>
    </location>
    <ligand>
        <name>substrate</name>
    </ligand>
</feature>
<comment type="catalytic activity">
    <reaction evidence="6 7">
        <text>UDP-alpha-D-glucose + 2 NAD(+) + H2O = UDP-alpha-D-glucuronate + 2 NADH + 3 H(+)</text>
        <dbReference type="Rhea" id="RHEA:23596"/>
        <dbReference type="ChEBI" id="CHEBI:15377"/>
        <dbReference type="ChEBI" id="CHEBI:15378"/>
        <dbReference type="ChEBI" id="CHEBI:57540"/>
        <dbReference type="ChEBI" id="CHEBI:57945"/>
        <dbReference type="ChEBI" id="CHEBI:58052"/>
        <dbReference type="ChEBI" id="CHEBI:58885"/>
        <dbReference type="EC" id="1.1.1.22"/>
    </reaction>
</comment>
<dbReference type="SMART" id="SM00984">
    <property type="entry name" value="UDPG_MGDP_dh_C"/>
    <property type="match status" value="1"/>
</dbReference>
<reference evidence="12 13" key="1">
    <citation type="journal article" date="2015" name="Int. J. Syst. Evol. Microbiol.">
        <title>Sphingomonas hengshuiensis sp. nov., isolated from lake wetland.</title>
        <authorList>
            <person name="Wei S."/>
            <person name="Wang T."/>
            <person name="Liu H."/>
            <person name="Zhang C."/>
            <person name="Guo J."/>
            <person name="Wang Q."/>
            <person name="Liang K."/>
            <person name="Zhang Z."/>
        </authorList>
    </citation>
    <scope>NUCLEOTIDE SEQUENCE [LARGE SCALE GENOMIC DNA]</scope>
    <source>
        <strain evidence="12 13">WHSC-8</strain>
    </source>
</reference>
<feature type="binding site" evidence="10">
    <location>
        <position position="272"/>
    </location>
    <ligand>
        <name>NAD(+)</name>
        <dbReference type="ChEBI" id="CHEBI:57540"/>
    </ligand>
</feature>
<dbReference type="Pfam" id="PF00984">
    <property type="entry name" value="UDPG_MGDP_dh"/>
    <property type="match status" value="1"/>
</dbReference>
<dbReference type="Pfam" id="PF03721">
    <property type="entry name" value="UDPG_MGDP_dh_N"/>
    <property type="match status" value="1"/>
</dbReference>
<dbReference type="SUPFAM" id="SSF48179">
    <property type="entry name" value="6-phosphogluconate dehydrogenase C-terminal domain-like"/>
    <property type="match status" value="1"/>
</dbReference>
<dbReference type="AlphaFoldDB" id="A0A7U4JBQ9"/>
<evidence type="ECO:0000256" key="8">
    <source>
        <dbReference type="PIRSR" id="PIRSR500134-1"/>
    </source>
</evidence>
<evidence type="ECO:0000313" key="13">
    <source>
        <dbReference type="Proteomes" id="UP000032300"/>
    </source>
</evidence>
<evidence type="ECO:0000256" key="7">
    <source>
        <dbReference type="PIRNR" id="PIRNR000124"/>
    </source>
</evidence>
<dbReference type="InterPro" id="IPR008927">
    <property type="entry name" value="6-PGluconate_DH-like_C_sf"/>
</dbReference>
<feature type="binding site" evidence="10">
    <location>
        <position position="334"/>
    </location>
    <ligand>
        <name>NAD(+)</name>
        <dbReference type="ChEBI" id="CHEBI:57540"/>
    </ligand>
</feature>
<feature type="domain" description="UDP-glucose/GDP-mannose dehydrogenase C-terminal" evidence="11">
    <location>
        <begin position="320"/>
        <end position="410"/>
    </location>
</feature>
<evidence type="ECO:0000259" key="11">
    <source>
        <dbReference type="SMART" id="SM00984"/>
    </source>
</evidence>
<sequence length="422" mass="46195">MRIAIYGVGYVGITSAACLVRDGHDVIGVDISERKVELINAGRSPIYEPGVEDLLSAGVLAGRLSAQTELHDLSDVDVAIVCVGTPSGIDGSHDMRYIAEVSHHIARAAISTTPRAKPLTVVYRSTMRPGSVERLIEPIFRRYHENLADVIELVYNPEFLREATALKDYWAPPKIVAGTRDGRPSAALDQMYAGIDAPRFNVGYREAEITKFVDNSFHALKVAFANEIGRICLREQVSARTVHEIFVSDTKLNISPYYLRPGGAFGGSCLPKDVRALTFLANETGAETFLIDSILRSNEAHKRFVFELATLGLKPGARVLLNGLAFKANSDDLRESPYVDLARRVLNGGFDLYIWDPQIEPSALLGHNLGYSFAHLPELNGLLVRDIDMLESLDIAAILDARGDAHALPLRDVPVVSVNVIP</sequence>
<dbReference type="GO" id="GO:0000271">
    <property type="term" value="P:polysaccharide biosynthetic process"/>
    <property type="evidence" value="ECO:0007669"/>
    <property type="project" value="InterPro"/>
</dbReference>
<dbReference type="OrthoDB" id="9803238at2"/>
<dbReference type="UniPathway" id="UPA00038">
    <property type="reaction ID" value="UER00491"/>
</dbReference>
<feature type="binding site" evidence="9">
    <location>
        <begin position="159"/>
        <end position="162"/>
    </location>
    <ligand>
        <name>substrate</name>
    </ligand>
</feature>
<evidence type="ECO:0000256" key="1">
    <source>
        <dbReference type="ARBA" id="ARBA00004701"/>
    </source>
</evidence>
<dbReference type="PROSITE" id="PS51257">
    <property type="entry name" value="PROKAR_LIPOPROTEIN"/>
    <property type="match status" value="1"/>
</dbReference>
<feature type="binding site" evidence="9">
    <location>
        <position position="266"/>
    </location>
    <ligand>
        <name>substrate</name>
    </ligand>
</feature>